<reference evidence="2 3" key="1">
    <citation type="journal article" date="2017" name="Curr. Biol.">
        <title>Genome architecture and evolution of a unichromosomal asexual nematode.</title>
        <authorList>
            <person name="Fradin H."/>
            <person name="Zegar C."/>
            <person name="Gutwein M."/>
            <person name="Lucas J."/>
            <person name="Kovtun M."/>
            <person name="Corcoran D."/>
            <person name="Baugh L.R."/>
            <person name="Kiontke K."/>
            <person name="Gunsalus K."/>
            <person name="Fitch D.H."/>
            <person name="Piano F."/>
        </authorList>
    </citation>
    <scope>NUCLEOTIDE SEQUENCE [LARGE SCALE GENOMIC DNA]</scope>
    <source>
        <strain evidence="2">PF1309</strain>
    </source>
</reference>
<gene>
    <name evidence="2" type="ORF">WR25_00634</name>
</gene>
<evidence type="ECO:0000256" key="1">
    <source>
        <dbReference type="SAM" id="MobiDB-lite"/>
    </source>
</evidence>
<dbReference type="Proteomes" id="UP000218231">
    <property type="component" value="Unassembled WGS sequence"/>
</dbReference>
<feature type="region of interest" description="Disordered" evidence="1">
    <location>
        <begin position="38"/>
        <end position="66"/>
    </location>
</feature>
<dbReference type="EMBL" id="LIAE01007095">
    <property type="protein sequence ID" value="PAV81997.1"/>
    <property type="molecule type" value="Genomic_DNA"/>
</dbReference>
<organism evidence="2 3">
    <name type="scientific">Diploscapter pachys</name>
    <dbReference type="NCBI Taxonomy" id="2018661"/>
    <lineage>
        <taxon>Eukaryota</taxon>
        <taxon>Metazoa</taxon>
        <taxon>Ecdysozoa</taxon>
        <taxon>Nematoda</taxon>
        <taxon>Chromadorea</taxon>
        <taxon>Rhabditida</taxon>
        <taxon>Rhabditina</taxon>
        <taxon>Rhabditomorpha</taxon>
        <taxon>Rhabditoidea</taxon>
        <taxon>Rhabditidae</taxon>
        <taxon>Diploscapter</taxon>
    </lineage>
</organism>
<keyword evidence="3" id="KW-1185">Reference proteome</keyword>
<feature type="compositionally biased region" description="Basic and acidic residues" evidence="1">
    <location>
        <begin position="38"/>
        <end position="50"/>
    </location>
</feature>
<proteinExistence type="predicted"/>
<evidence type="ECO:0000313" key="3">
    <source>
        <dbReference type="Proteomes" id="UP000218231"/>
    </source>
</evidence>
<name>A0A2A2L7H4_9BILA</name>
<accession>A0A2A2L7H4</accession>
<sequence>MCKWRTENVKLLLEELLRALHIQHSHIHILNSRFTSREFAPERGSREGRGRRTKTPPLQNSTRQDPKAASLMCELFLHIYPTSDSG</sequence>
<evidence type="ECO:0000313" key="2">
    <source>
        <dbReference type="EMBL" id="PAV81997.1"/>
    </source>
</evidence>
<comment type="caution">
    <text evidence="2">The sequence shown here is derived from an EMBL/GenBank/DDBJ whole genome shotgun (WGS) entry which is preliminary data.</text>
</comment>
<protein>
    <submittedName>
        <fullName evidence="2">Uncharacterized protein</fullName>
    </submittedName>
</protein>
<dbReference type="AlphaFoldDB" id="A0A2A2L7H4"/>